<comment type="subcellular location">
    <subcellularLocation>
        <location evidence="7">Cytoplasm</location>
    </subcellularLocation>
</comment>
<dbReference type="GO" id="GO:0000166">
    <property type="term" value="F:nucleotide binding"/>
    <property type="evidence" value="ECO:0007669"/>
    <property type="project" value="InterPro"/>
</dbReference>
<sequence length="527" mass="57837">MAVSANRLELLQIVDAVAREKSIDRSIVLASMEDAMQKAARSRYGQETEVRAEINPKTGEIRFSRLLLVVDEVENDATQMTLADAQKKNPSAQIGDWISESLPPFDYGRIPAQASKQVLVQKIREAERDKQYEVFKDRIGEIINGAVKRVEYGNVVVDLGGAGGEAVVRRDELVPREMFRPGDRIRAYVYDVRREARGPQIFLSRTHPQFTAKLFAQEVPEIYDGIVEVRAVARDPGSRAKIAVTSNDSSIDPVGACVGMRGSRVQAVVNELQGEKIDIIPWSPDAATFIVNALQPAEVMKVVLDEDSTRIEVVVPDDQLSLAIGRRGQNVRLASQLTGWDIDILTEAEESERRQKEFAERTAQFMAALDVDETVAQLLASEGFRTVEEIAYVELHELATIEGFDEETAGEIQMRAQNHLAAIEAALDEKRVALGVADELKEIDGLTTAMLVRLGESGVRTLEDLADCASDDLVGWSEGDQAKSGHLAGFDVTRAQADAMILDARVRAGWIEAPAPESEGGEEGEAA</sequence>
<dbReference type="NCBIfam" id="TIGR01953">
    <property type="entry name" value="NusA"/>
    <property type="match status" value="1"/>
</dbReference>
<keyword evidence="6 7" id="KW-0804">Transcription</keyword>
<evidence type="ECO:0000256" key="7">
    <source>
        <dbReference type="HAMAP-Rule" id="MF_00945"/>
    </source>
</evidence>
<dbReference type="InterPro" id="IPR015946">
    <property type="entry name" value="KH_dom-like_a/b"/>
</dbReference>
<dbReference type="SUPFAM" id="SSF54814">
    <property type="entry name" value="Prokaryotic type KH domain (KH-domain type II)"/>
    <property type="match status" value="2"/>
</dbReference>
<dbReference type="PROSITE" id="PS50126">
    <property type="entry name" value="S1"/>
    <property type="match status" value="1"/>
</dbReference>
<dbReference type="HAMAP" id="MF_00945_B">
    <property type="entry name" value="NusA_B"/>
    <property type="match status" value="1"/>
</dbReference>
<evidence type="ECO:0000256" key="3">
    <source>
        <dbReference type="ARBA" id="ARBA00022814"/>
    </source>
</evidence>
<dbReference type="Gene3D" id="3.30.300.20">
    <property type="match status" value="2"/>
</dbReference>
<keyword evidence="2 7" id="KW-0963">Cytoplasm</keyword>
<protein>
    <recommendedName>
        <fullName evidence="7">Transcription termination/antitermination protein NusA</fullName>
    </recommendedName>
</protein>
<dbReference type="FunFam" id="3.30.300.20:FF:000002">
    <property type="entry name" value="Transcription termination/antitermination protein NusA"/>
    <property type="match status" value="1"/>
</dbReference>
<dbReference type="FunFam" id="2.40.50.140:FF:000058">
    <property type="entry name" value="Transcription termination/antitermination protein NusA"/>
    <property type="match status" value="1"/>
</dbReference>
<keyword evidence="3 7" id="KW-0889">Transcription antitermination</keyword>
<organism evidence="9 10">
    <name type="scientific">Roseiarcus fermentans</name>
    <dbReference type="NCBI Taxonomy" id="1473586"/>
    <lineage>
        <taxon>Bacteria</taxon>
        <taxon>Pseudomonadati</taxon>
        <taxon>Pseudomonadota</taxon>
        <taxon>Alphaproteobacteria</taxon>
        <taxon>Hyphomicrobiales</taxon>
        <taxon>Roseiarcaceae</taxon>
        <taxon>Roseiarcus</taxon>
    </lineage>
</organism>
<comment type="caution">
    <text evidence="9">The sequence shown here is derived from an EMBL/GenBank/DDBJ whole genome shotgun (WGS) entry which is preliminary data.</text>
</comment>
<dbReference type="InterPro" id="IPR009019">
    <property type="entry name" value="KH_sf_prok-type"/>
</dbReference>
<dbReference type="Gene3D" id="2.40.50.140">
    <property type="entry name" value="Nucleic acid-binding proteins"/>
    <property type="match status" value="1"/>
</dbReference>
<dbReference type="NCBIfam" id="TIGR01954">
    <property type="entry name" value="nusA_Cterm_rpt"/>
    <property type="match status" value="1"/>
</dbReference>
<dbReference type="SMART" id="SM00322">
    <property type="entry name" value="KH"/>
    <property type="match status" value="2"/>
</dbReference>
<dbReference type="InterPro" id="IPR013735">
    <property type="entry name" value="TF_NusA_N"/>
</dbReference>
<gene>
    <name evidence="7" type="primary">nusA</name>
    <name evidence="9" type="ORF">DFR50_1455</name>
</gene>
<comment type="function">
    <text evidence="7">Participates in both transcription termination and antitermination.</text>
</comment>
<accession>A0A366ELE5</accession>
<keyword evidence="4 7" id="KW-0694">RNA-binding</keyword>
<evidence type="ECO:0000256" key="1">
    <source>
        <dbReference type="ARBA" id="ARBA00022472"/>
    </source>
</evidence>
<dbReference type="Gene3D" id="3.30.1480.10">
    <property type="entry name" value="NusA, N-terminal domain"/>
    <property type="match status" value="1"/>
</dbReference>
<evidence type="ECO:0000256" key="4">
    <source>
        <dbReference type="ARBA" id="ARBA00022884"/>
    </source>
</evidence>
<dbReference type="InterPro" id="IPR003029">
    <property type="entry name" value="S1_domain"/>
</dbReference>
<dbReference type="Pfam" id="PF26594">
    <property type="entry name" value="KH_NusA_2nd"/>
    <property type="match status" value="1"/>
</dbReference>
<dbReference type="InterPro" id="IPR030842">
    <property type="entry name" value="TF_NusA_bacterial"/>
</dbReference>
<evidence type="ECO:0000256" key="6">
    <source>
        <dbReference type="ARBA" id="ARBA00023163"/>
    </source>
</evidence>
<dbReference type="SUPFAM" id="SSF69705">
    <property type="entry name" value="Transcription factor NusA, N-terminal domain"/>
    <property type="match status" value="1"/>
</dbReference>
<dbReference type="InterPro" id="IPR004087">
    <property type="entry name" value="KH_dom"/>
</dbReference>
<dbReference type="EMBL" id="QNRK01000045">
    <property type="protein sequence ID" value="RBP03252.1"/>
    <property type="molecule type" value="Genomic_DNA"/>
</dbReference>
<dbReference type="AlphaFoldDB" id="A0A366ELE5"/>
<evidence type="ECO:0000313" key="9">
    <source>
        <dbReference type="EMBL" id="RBP03252.1"/>
    </source>
</evidence>
<dbReference type="RefSeq" id="WP_113892858.1">
    <property type="nucleotide sequence ID" value="NZ_QNRK01000045.1"/>
</dbReference>
<dbReference type="GO" id="GO:0006353">
    <property type="term" value="P:DNA-templated transcription termination"/>
    <property type="evidence" value="ECO:0007669"/>
    <property type="project" value="UniProtKB-UniRule"/>
</dbReference>
<dbReference type="Pfam" id="PF08529">
    <property type="entry name" value="NusA_N"/>
    <property type="match status" value="1"/>
</dbReference>
<dbReference type="Proteomes" id="UP000253529">
    <property type="component" value="Unassembled WGS sequence"/>
</dbReference>
<dbReference type="InterPro" id="IPR010213">
    <property type="entry name" value="TF_NusA"/>
</dbReference>
<dbReference type="Pfam" id="PF00575">
    <property type="entry name" value="S1"/>
    <property type="match status" value="1"/>
</dbReference>
<keyword evidence="1 7" id="KW-0806">Transcription termination</keyword>
<keyword evidence="10" id="KW-1185">Reference proteome</keyword>
<comment type="subunit">
    <text evidence="7">Monomer. Binds directly to the core enzyme of the DNA-dependent RNA polymerase and to nascent RNA.</text>
</comment>
<evidence type="ECO:0000313" key="10">
    <source>
        <dbReference type="Proteomes" id="UP000253529"/>
    </source>
</evidence>
<dbReference type="InterPro" id="IPR012340">
    <property type="entry name" value="NA-bd_OB-fold"/>
</dbReference>
<dbReference type="GO" id="GO:0005829">
    <property type="term" value="C:cytosol"/>
    <property type="evidence" value="ECO:0007669"/>
    <property type="project" value="TreeGrafter"/>
</dbReference>
<dbReference type="CDD" id="cd04455">
    <property type="entry name" value="S1_NusA"/>
    <property type="match status" value="1"/>
</dbReference>
<dbReference type="InterPro" id="IPR010214">
    <property type="entry name" value="Tscrpt_termin_fac_NusA_C_rpt"/>
</dbReference>
<dbReference type="Gene3D" id="1.10.150.20">
    <property type="entry name" value="5' to 3' exonuclease, C-terminal subdomain"/>
    <property type="match status" value="2"/>
</dbReference>
<dbReference type="SMART" id="SM00316">
    <property type="entry name" value="S1"/>
    <property type="match status" value="1"/>
</dbReference>
<dbReference type="InterPro" id="IPR025249">
    <property type="entry name" value="TF_NusA_KH_1st"/>
</dbReference>
<dbReference type="GO" id="GO:0003723">
    <property type="term" value="F:RNA binding"/>
    <property type="evidence" value="ECO:0007669"/>
    <property type="project" value="UniProtKB-UniRule"/>
</dbReference>
<evidence type="ECO:0000256" key="2">
    <source>
        <dbReference type="ARBA" id="ARBA00022490"/>
    </source>
</evidence>
<keyword evidence="5 7" id="KW-0805">Transcription regulation</keyword>
<evidence type="ECO:0000256" key="5">
    <source>
        <dbReference type="ARBA" id="ARBA00023015"/>
    </source>
</evidence>
<comment type="similarity">
    <text evidence="7">Belongs to the NusA family.</text>
</comment>
<dbReference type="Pfam" id="PF13184">
    <property type="entry name" value="KH_NusA_1st"/>
    <property type="match status" value="1"/>
</dbReference>
<dbReference type="PROSITE" id="PS50084">
    <property type="entry name" value="KH_TYPE_1"/>
    <property type="match status" value="1"/>
</dbReference>
<dbReference type="FunFam" id="3.30.300.20:FF:000005">
    <property type="entry name" value="Transcription termination/antitermination protein NusA"/>
    <property type="match status" value="1"/>
</dbReference>
<dbReference type="PANTHER" id="PTHR22648:SF0">
    <property type="entry name" value="TRANSCRIPTION TERMINATION_ANTITERMINATION PROTEIN NUSA"/>
    <property type="match status" value="1"/>
</dbReference>
<feature type="domain" description="S1 motif" evidence="8">
    <location>
        <begin position="140"/>
        <end position="206"/>
    </location>
</feature>
<dbReference type="InterPro" id="IPR010995">
    <property type="entry name" value="DNA_repair_Rad51/TF_NusA_a-hlx"/>
</dbReference>
<dbReference type="CDD" id="cd02134">
    <property type="entry name" value="KH-II_NusA_rpt1"/>
    <property type="match status" value="1"/>
</dbReference>
<dbReference type="Pfam" id="PF14520">
    <property type="entry name" value="HHH_5"/>
    <property type="match status" value="1"/>
</dbReference>
<dbReference type="SUPFAM" id="SSF47794">
    <property type="entry name" value="Rad51 N-terminal domain-like"/>
    <property type="match status" value="2"/>
</dbReference>
<dbReference type="InterPro" id="IPR036555">
    <property type="entry name" value="NusA_N_sf"/>
</dbReference>
<proteinExistence type="inferred from homology"/>
<dbReference type="InterPro" id="IPR058582">
    <property type="entry name" value="KH_NusA_2nd"/>
</dbReference>
<evidence type="ECO:0000259" key="8">
    <source>
        <dbReference type="PROSITE" id="PS50126"/>
    </source>
</evidence>
<dbReference type="GO" id="GO:0003700">
    <property type="term" value="F:DNA-binding transcription factor activity"/>
    <property type="evidence" value="ECO:0007669"/>
    <property type="project" value="InterPro"/>
</dbReference>
<name>A0A366ELE5_9HYPH</name>
<dbReference type="PANTHER" id="PTHR22648">
    <property type="entry name" value="TRANSCRIPTION TERMINATION FACTOR NUSA"/>
    <property type="match status" value="1"/>
</dbReference>
<dbReference type="OrthoDB" id="9807233at2"/>
<dbReference type="CDD" id="cd22529">
    <property type="entry name" value="KH-II_NusA_rpt2"/>
    <property type="match status" value="1"/>
</dbReference>
<dbReference type="GO" id="GO:0031564">
    <property type="term" value="P:transcription antitermination"/>
    <property type="evidence" value="ECO:0007669"/>
    <property type="project" value="UniProtKB-UniRule"/>
</dbReference>
<dbReference type="SUPFAM" id="SSF50249">
    <property type="entry name" value="Nucleic acid-binding proteins"/>
    <property type="match status" value="1"/>
</dbReference>
<reference evidence="9 10" key="1">
    <citation type="submission" date="2018-06" db="EMBL/GenBank/DDBJ databases">
        <title>Genomic Encyclopedia of Type Strains, Phase IV (KMG-IV): sequencing the most valuable type-strain genomes for metagenomic binning, comparative biology and taxonomic classification.</title>
        <authorList>
            <person name="Goeker M."/>
        </authorList>
    </citation>
    <scope>NUCLEOTIDE SEQUENCE [LARGE SCALE GENOMIC DNA]</scope>
    <source>
        <strain evidence="9 10">DSM 24875</strain>
    </source>
</reference>